<proteinExistence type="predicted"/>
<dbReference type="Proteomes" id="UP000701702">
    <property type="component" value="Unassembled WGS sequence"/>
</dbReference>
<dbReference type="InterPro" id="IPR036388">
    <property type="entry name" value="WH-like_DNA-bd_sf"/>
</dbReference>
<dbReference type="RefSeq" id="WP_224008933.1">
    <property type="nucleotide sequence ID" value="NZ_CAJZAF010000043.1"/>
</dbReference>
<sequence length="77" mass="8450">MTPDEATVLRCSFGIGGVTPMGYEEIARRTGMSREKVRRTERQAMETLRSSGQANAARTFLAENTSADKGATHPRPH</sequence>
<feature type="domain" description="RNA polymerase sigma-70 region 4" evidence="2">
    <location>
        <begin position="2"/>
        <end position="49"/>
    </location>
</feature>
<comment type="caution">
    <text evidence="3">The sequence shown here is derived from an EMBL/GenBank/DDBJ whole genome shotgun (WGS) entry which is preliminary data.</text>
</comment>
<keyword evidence="4" id="KW-1185">Reference proteome</keyword>
<dbReference type="SUPFAM" id="SSF88659">
    <property type="entry name" value="Sigma3 and sigma4 domains of RNA polymerase sigma factors"/>
    <property type="match status" value="1"/>
</dbReference>
<evidence type="ECO:0000313" key="3">
    <source>
        <dbReference type="EMBL" id="CAG9185590.1"/>
    </source>
</evidence>
<dbReference type="PRINTS" id="PR00046">
    <property type="entry name" value="SIGMA70FCT"/>
</dbReference>
<dbReference type="Gene3D" id="1.10.10.10">
    <property type="entry name" value="Winged helix-like DNA-binding domain superfamily/Winged helix DNA-binding domain"/>
    <property type="match status" value="1"/>
</dbReference>
<feature type="region of interest" description="Disordered" evidence="1">
    <location>
        <begin position="46"/>
        <end position="77"/>
    </location>
</feature>
<name>A0ABM8XZ42_9BURK</name>
<gene>
    <name evidence="3" type="ORF">LMG23994_05802</name>
</gene>
<organism evidence="3 4">
    <name type="scientific">Cupriavidus pinatubonensis</name>
    <dbReference type="NCBI Taxonomy" id="248026"/>
    <lineage>
        <taxon>Bacteria</taxon>
        <taxon>Pseudomonadati</taxon>
        <taxon>Pseudomonadota</taxon>
        <taxon>Betaproteobacteria</taxon>
        <taxon>Burkholderiales</taxon>
        <taxon>Burkholderiaceae</taxon>
        <taxon>Cupriavidus</taxon>
    </lineage>
</organism>
<reference evidence="3 4" key="1">
    <citation type="submission" date="2021-08" db="EMBL/GenBank/DDBJ databases">
        <authorList>
            <person name="Peeters C."/>
        </authorList>
    </citation>
    <scope>NUCLEOTIDE SEQUENCE [LARGE SCALE GENOMIC DNA]</scope>
    <source>
        <strain evidence="3 4">LMG 23994</strain>
    </source>
</reference>
<dbReference type="Pfam" id="PF04545">
    <property type="entry name" value="Sigma70_r4"/>
    <property type="match status" value="1"/>
</dbReference>
<dbReference type="InterPro" id="IPR013324">
    <property type="entry name" value="RNA_pol_sigma_r3/r4-like"/>
</dbReference>
<dbReference type="EMBL" id="CAJZAF010000043">
    <property type="protein sequence ID" value="CAG9185590.1"/>
    <property type="molecule type" value="Genomic_DNA"/>
</dbReference>
<evidence type="ECO:0000313" key="4">
    <source>
        <dbReference type="Proteomes" id="UP000701702"/>
    </source>
</evidence>
<dbReference type="InterPro" id="IPR000943">
    <property type="entry name" value="RNA_pol_sigma70"/>
</dbReference>
<feature type="compositionally biased region" description="Polar residues" evidence="1">
    <location>
        <begin position="48"/>
        <end position="67"/>
    </location>
</feature>
<evidence type="ECO:0000256" key="1">
    <source>
        <dbReference type="SAM" id="MobiDB-lite"/>
    </source>
</evidence>
<evidence type="ECO:0000259" key="2">
    <source>
        <dbReference type="Pfam" id="PF04545"/>
    </source>
</evidence>
<accession>A0ABM8XZ42</accession>
<protein>
    <recommendedName>
        <fullName evidence="2">RNA polymerase sigma-70 region 4 domain-containing protein</fullName>
    </recommendedName>
</protein>
<dbReference type="InterPro" id="IPR007630">
    <property type="entry name" value="RNA_pol_sigma70_r4"/>
</dbReference>